<evidence type="ECO:0000313" key="4">
    <source>
        <dbReference type="EMBL" id="MBV7266178.1"/>
    </source>
</evidence>
<feature type="chain" id="PRO_5047173356" evidence="2">
    <location>
        <begin position="21"/>
        <end position="482"/>
    </location>
</feature>
<feature type="region of interest" description="Disordered" evidence="1">
    <location>
        <begin position="23"/>
        <end position="45"/>
    </location>
</feature>
<dbReference type="SMART" id="SM00245">
    <property type="entry name" value="TSPc"/>
    <property type="match status" value="1"/>
</dbReference>
<dbReference type="CDD" id="cd07561">
    <property type="entry name" value="Peptidase_S41_CPP_like"/>
    <property type="match status" value="1"/>
</dbReference>
<reference evidence="4 5" key="1">
    <citation type="submission" date="2021-04" db="EMBL/GenBank/DDBJ databases">
        <authorList>
            <person name="Pira H."/>
            <person name="Risdian C."/>
            <person name="Wink J."/>
        </authorList>
    </citation>
    <scope>NUCLEOTIDE SEQUENCE [LARGE SCALE GENOMIC DNA]</scope>
    <source>
        <strain evidence="4 5">WH131</strain>
    </source>
</reference>
<protein>
    <submittedName>
        <fullName evidence="4">Peptidase S41</fullName>
    </submittedName>
</protein>
<evidence type="ECO:0000259" key="3">
    <source>
        <dbReference type="SMART" id="SM00245"/>
    </source>
</evidence>
<evidence type="ECO:0000256" key="1">
    <source>
        <dbReference type="SAM" id="MobiDB-lite"/>
    </source>
</evidence>
<dbReference type="Pfam" id="PF03572">
    <property type="entry name" value="Peptidase_S41"/>
    <property type="match status" value="1"/>
</dbReference>
<gene>
    <name evidence="4" type="ORF">KCG45_08310</name>
</gene>
<dbReference type="InterPro" id="IPR005151">
    <property type="entry name" value="Tail-specific_protease"/>
</dbReference>
<name>A0ABS6SMA3_9SPHN</name>
<dbReference type="PANTHER" id="PTHR32060:SF22">
    <property type="entry name" value="CARBOXYL-TERMINAL-PROCESSING PEPTIDASE 3, CHLOROPLASTIC"/>
    <property type="match status" value="1"/>
</dbReference>
<feature type="domain" description="Tail specific protease" evidence="3">
    <location>
        <begin position="208"/>
        <end position="415"/>
    </location>
</feature>
<evidence type="ECO:0000313" key="5">
    <source>
        <dbReference type="Proteomes" id="UP000699975"/>
    </source>
</evidence>
<organism evidence="4 5">
    <name type="scientific">Erythrobacter ani</name>
    <dbReference type="NCBI Taxonomy" id="2827235"/>
    <lineage>
        <taxon>Bacteria</taxon>
        <taxon>Pseudomonadati</taxon>
        <taxon>Pseudomonadota</taxon>
        <taxon>Alphaproteobacteria</taxon>
        <taxon>Sphingomonadales</taxon>
        <taxon>Erythrobacteraceae</taxon>
        <taxon>Erythrobacter/Porphyrobacter group</taxon>
        <taxon>Erythrobacter</taxon>
    </lineage>
</organism>
<dbReference type="PANTHER" id="PTHR32060">
    <property type="entry name" value="TAIL-SPECIFIC PROTEASE"/>
    <property type="match status" value="1"/>
</dbReference>
<evidence type="ECO:0000256" key="2">
    <source>
        <dbReference type="SAM" id="SignalP"/>
    </source>
</evidence>
<dbReference type="RefSeq" id="WP_218316806.1">
    <property type="nucleotide sequence ID" value="NZ_JAGSPB010000002.1"/>
</dbReference>
<feature type="signal peptide" evidence="2">
    <location>
        <begin position="1"/>
        <end position="20"/>
    </location>
</feature>
<accession>A0ABS6SMA3</accession>
<keyword evidence="5" id="KW-1185">Reference proteome</keyword>
<dbReference type="Proteomes" id="UP000699975">
    <property type="component" value="Unassembled WGS sequence"/>
</dbReference>
<feature type="compositionally biased region" description="Pro residues" evidence="1">
    <location>
        <begin position="36"/>
        <end position="45"/>
    </location>
</feature>
<dbReference type="EMBL" id="JAGSPB010000002">
    <property type="protein sequence ID" value="MBV7266178.1"/>
    <property type="molecule type" value="Genomic_DNA"/>
</dbReference>
<feature type="compositionally biased region" description="Low complexity" evidence="1">
    <location>
        <begin position="26"/>
        <end position="35"/>
    </location>
</feature>
<proteinExistence type="predicted"/>
<keyword evidence="2" id="KW-0732">Signal</keyword>
<comment type="caution">
    <text evidence="4">The sequence shown here is derived from an EMBL/GenBank/DDBJ whole genome shotgun (WGS) entry which is preliminary data.</text>
</comment>
<sequence length="482" mass="50070">MQIGRTALSATLALALVACGGGGGSSAPPTSGNPVVPAPTPTPPPTVAGCSISEQQQVAFDIIDEWYLFPDLIAQDVDPADFTTTQGYIDALTAPAREANKDDFFNFVTVASEEDALIQSGSTAGFGIRLSYDTVNNRVFLVEAYEAGSGFGAGMDRGTELLAIGTSSASLETVSSLMASGGPQAVVDALGPTTAGTARIIRFAQVDGAVVETNITKTEFSLDPLSDRYGALTLDDGGKQVGYINLRTFIVEDASDQLSAAFGQFGSQGIDEVIIDLRYNGGGLVSVAEDLGDLLGRDRVGQVFSETVWRPSKSDRNRTALFESASNSLAPAKIAFITTSGSASASELVANSMRAYFADTDIALIGSNTSGKPVGQSGFDVESCDLRFRIVTFKTDNANSEGEYFDGLAPFFATTCRASDDITTPLGDPSEASIAAALDFLGGRTCTPISGGTGLTVQSAGGREMLQPEQPSAAQHEIPGLF</sequence>
<dbReference type="PROSITE" id="PS51257">
    <property type="entry name" value="PROKAR_LIPOPROTEIN"/>
    <property type="match status" value="1"/>
</dbReference>